<evidence type="ECO:0000256" key="2">
    <source>
        <dbReference type="ARBA" id="ARBA00022737"/>
    </source>
</evidence>
<reference evidence="3" key="1">
    <citation type="submission" date="2022-01" db="EMBL/GenBank/DDBJ databases">
        <authorList>
            <person name="King R."/>
        </authorList>
    </citation>
    <scope>NUCLEOTIDE SEQUENCE</scope>
</reference>
<organism evidence="3 4">
    <name type="scientific">Diabrotica balteata</name>
    <name type="common">Banded cucumber beetle</name>
    <dbReference type="NCBI Taxonomy" id="107213"/>
    <lineage>
        <taxon>Eukaryota</taxon>
        <taxon>Metazoa</taxon>
        <taxon>Ecdysozoa</taxon>
        <taxon>Arthropoda</taxon>
        <taxon>Hexapoda</taxon>
        <taxon>Insecta</taxon>
        <taxon>Pterygota</taxon>
        <taxon>Neoptera</taxon>
        <taxon>Endopterygota</taxon>
        <taxon>Coleoptera</taxon>
        <taxon>Polyphaga</taxon>
        <taxon>Cucujiformia</taxon>
        <taxon>Chrysomeloidea</taxon>
        <taxon>Chrysomelidae</taxon>
        <taxon>Galerucinae</taxon>
        <taxon>Diabroticina</taxon>
        <taxon>Diabroticites</taxon>
        <taxon>Diabrotica</taxon>
    </lineage>
</organism>
<sequence length="245" mass="28416">MITFKILIIFKVSQFLTFSHKAKSTLDNNNVGKAIISLEPHSFFNESFVHITIRKCKLQTIDDEAFKDIHVQKIIISNNPLKELKKNMFVNICVNEFFLSRNNIKTIEPGTFQTVKPFGVEYMEILSLSFNKLDVVEKGQFNGLKVRVLELDHNKIKFIEAGSFSNMPHLADLEMIGNKLKRIDTGIFDNMPNMIIMHLANNNIEYIDPYAFENTTSVTLFLKYNKCSKLNKEYFKNSNIEWIFA</sequence>
<dbReference type="InterPro" id="IPR050333">
    <property type="entry name" value="SLRP"/>
</dbReference>
<proteinExistence type="predicted"/>
<dbReference type="PANTHER" id="PTHR45712:SF22">
    <property type="entry name" value="INSULIN-LIKE GROWTH FACTOR-BINDING PROTEIN COMPLEX ACID LABILE SUBUNIT"/>
    <property type="match status" value="1"/>
</dbReference>
<dbReference type="SUPFAM" id="SSF52058">
    <property type="entry name" value="L domain-like"/>
    <property type="match status" value="1"/>
</dbReference>
<dbReference type="InterPro" id="IPR032675">
    <property type="entry name" value="LRR_dom_sf"/>
</dbReference>
<evidence type="ECO:0000256" key="1">
    <source>
        <dbReference type="ARBA" id="ARBA00022614"/>
    </source>
</evidence>
<evidence type="ECO:0008006" key="5">
    <source>
        <dbReference type="Google" id="ProtNLM"/>
    </source>
</evidence>
<keyword evidence="1" id="KW-0433">Leucine-rich repeat</keyword>
<dbReference type="InterPro" id="IPR003591">
    <property type="entry name" value="Leu-rich_rpt_typical-subtyp"/>
</dbReference>
<dbReference type="EMBL" id="OU898283">
    <property type="protein sequence ID" value="CAG9839102.1"/>
    <property type="molecule type" value="Genomic_DNA"/>
</dbReference>
<dbReference type="AlphaFoldDB" id="A0A9N9TD37"/>
<dbReference type="Proteomes" id="UP001153709">
    <property type="component" value="Chromosome 8"/>
</dbReference>
<dbReference type="OrthoDB" id="2013775at2759"/>
<dbReference type="InterPro" id="IPR026906">
    <property type="entry name" value="LRR_5"/>
</dbReference>
<name>A0A9N9TD37_DIABA</name>
<dbReference type="Gene3D" id="3.80.10.10">
    <property type="entry name" value="Ribonuclease Inhibitor"/>
    <property type="match status" value="2"/>
</dbReference>
<keyword evidence="4" id="KW-1185">Reference proteome</keyword>
<keyword evidence="2" id="KW-0677">Repeat</keyword>
<gene>
    <name evidence="3" type="ORF">DIABBA_LOCUS11904</name>
</gene>
<evidence type="ECO:0000313" key="4">
    <source>
        <dbReference type="Proteomes" id="UP001153709"/>
    </source>
</evidence>
<protein>
    <recommendedName>
        <fullName evidence="5">LRR 8 domain containing protein</fullName>
    </recommendedName>
</protein>
<dbReference type="Pfam" id="PF13306">
    <property type="entry name" value="LRR_5"/>
    <property type="match status" value="1"/>
</dbReference>
<dbReference type="Pfam" id="PF13855">
    <property type="entry name" value="LRR_8"/>
    <property type="match status" value="1"/>
</dbReference>
<dbReference type="SMART" id="SM00369">
    <property type="entry name" value="LRR_TYP"/>
    <property type="match status" value="5"/>
</dbReference>
<accession>A0A9N9TD37</accession>
<dbReference type="InterPro" id="IPR001611">
    <property type="entry name" value="Leu-rich_rpt"/>
</dbReference>
<evidence type="ECO:0000313" key="3">
    <source>
        <dbReference type="EMBL" id="CAG9839102.1"/>
    </source>
</evidence>
<dbReference type="PANTHER" id="PTHR45712">
    <property type="entry name" value="AGAP008170-PA"/>
    <property type="match status" value="1"/>
</dbReference>